<keyword evidence="6 7" id="KW-0648">Protein biosynthesis</keyword>
<keyword evidence="5 7" id="KW-0251">Elongation factor</keyword>
<dbReference type="AlphaFoldDB" id="A0A1F7RN70"/>
<feature type="domain" description="Elongation factor P C-terminal" evidence="10">
    <location>
        <begin position="129"/>
        <end position="184"/>
    </location>
</feature>
<dbReference type="InterPro" id="IPR020599">
    <property type="entry name" value="Transl_elong_fac_P/YeiP"/>
</dbReference>
<dbReference type="NCBIfam" id="TIGR00038">
    <property type="entry name" value="efp"/>
    <property type="match status" value="1"/>
</dbReference>
<dbReference type="GO" id="GO:0005829">
    <property type="term" value="C:cytosol"/>
    <property type="evidence" value="ECO:0007669"/>
    <property type="project" value="UniProtKB-ARBA"/>
</dbReference>
<evidence type="ECO:0000259" key="10">
    <source>
        <dbReference type="SMART" id="SM00841"/>
    </source>
</evidence>
<dbReference type="Pfam" id="PF08207">
    <property type="entry name" value="EFP_N"/>
    <property type="match status" value="1"/>
</dbReference>
<dbReference type="PIRSF" id="PIRSF005901">
    <property type="entry name" value="EF-P"/>
    <property type="match status" value="1"/>
</dbReference>
<dbReference type="SUPFAM" id="SSF50249">
    <property type="entry name" value="Nucleic acid-binding proteins"/>
    <property type="match status" value="2"/>
</dbReference>
<sequence>MLSTTDFRKGLKLKYEGDIYIIVDFQHARTAQRRAFVRTKLKNMKTGAVLEKTFSAGENFEEPDFEHKTMQFLYSSDEGYCFMDTNTYEQVTIMAEQLGDSRWYLQENVDFKILFFEGKPISLDLPSAVVLKVVSTEPAVRGDTVTGATKPATLETGLVVKVPLFVQEGAKIKVDTRTGEYLERV</sequence>
<evidence type="ECO:0000256" key="1">
    <source>
        <dbReference type="ARBA" id="ARBA00004496"/>
    </source>
</evidence>
<dbReference type="Gene3D" id="2.30.30.30">
    <property type="match status" value="1"/>
</dbReference>
<protein>
    <recommendedName>
        <fullName evidence="7 8">Elongation factor P</fullName>
        <shortName evidence="7">EF-P</shortName>
    </recommendedName>
</protein>
<accession>A0A1F7RN70</accession>
<dbReference type="NCBIfam" id="NF001810">
    <property type="entry name" value="PRK00529.1"/>
    <property type="match status" value="1"/>
</dbReference>
<dbReference type="GO" id="GO:0043043">
    <property type="term" value="P:peptide biosynthetic process"/>
    <property type="evidence" value="ECO:0007669"/>
    <property type="project" value="InterPro"/>
</dbReference>
<evidence type="ECO:0000256" key="3">
    <source>
        <dbReference type="ARBA" id="ARBA00009479"/>
    </source>
</evidence>
<dbReference type="FunFam" id="2.40.50.140:FF:000009">
    <property type="entry name" value="Elongation factor P"/>
    <property type="match status" value="1"/>
</dbReference>
<evidence type="ECO:0000256" key="5">
    <source>
        <dbReference type="ARBA" id="ARBA00022768"/>
    </source>
</evidence>
<dbReference type="FunFam" id="2.30.30.30:FF:000003">
    <property type="entry name" value="Elongation factor P"/>
    <property type="match status" value="1"/>
</dbReference>
<dbReference type="CDD" id="cd04470">
    <property type="entry name" value="S1_EF-P_repeat_1"/>
    <property type="match status" value="1"/>
</dbReference>
<evidence type="ECO:0000259" key="11">
    <source>
        <dbReference type="SMART" id="SM01185"/>
    </source>
</evidence>
<dbReference type="SUPFAM" id="SSF50104">
    <property type="entry name" value="Translation proteins SH3-like domain"/>
    <property type="match status" value="1"/>
</dbReference>
<dbReference type="SMART" id="SM01185">
    <property type="entry name" value="EFP"/>
    <property type="match status" value="1"/>
</dbReference>
<dbReference type="GO" id="GO:0003746">
    <property type="term" value="F:translation elongation factor activity"/>
    <property type="evidence" value="ECO:0007669"/>
    <property type="project" value="UniProtKB-UniRule"/>
</dbReference>
<dbReference type="InterPro" id="IPR008991">
    <property type="entry name" value="Translation_prot_SH3-like_sf"/>
</dbReference>
<dbReference type="PANTHER" id="PTHR30053">
    <property type="entry name" value="ELONGATION FACTOR P"/>
    <property type="match status" value="1"/>
</dbReference>
<dbReference type="FunFam" id="2.40.50.140:FF:000004">
    <property type="entry name" value="Elongation factor P"/>
    <property type="match status" value="1"/>
</dbReference>
<dbReference type="InterPro" id="IPR012340">
    <property type="entry name" value="NA-bd_OB-fold"/>
</dbReference>
<dbReference type="SMART" id="SM00841">
    <property type="entry name" value="Elong-fact-P_C"/>
    <property type="match status" value="1"/>
</dbReference>
<dbReference type="Pfam" id="PF09285">
    <property type="entry name" value="Elong-fact-P_C"/>
    <property type="match status" value="1"/>
</dbReference>
<comment type="subcellular location">
    <subcellularLocation>
        <location evidence="1 7">Cytoplasm</location>
    </subcellularLocation>
</comment>
<dbReference type="InterPro" id="IPR013185">
    <property type="entry name" value="Transl_elong_KOW-like"/>
</dbReference>
<evidence type="ECO:0000256" key="2">
    <source>
        <dbReference type="ARBA" id="ARBA00004815"/>
    </source>
</evidence>
<dbReference type="CDD" id="cd05794">
    <property type="entry name" value="S1_EF-P_repeat_2"/>
    <property type="match status" value="1"/>
</dbReference>
<dbReference type="HAMAP" id="MF_00141">
    <property type="entry name" value="EF_P"/>
    <property type="match status" value="1"/>
</dbReference>
<evidence type="ECO:0000256" key="6">
    <source>
        <dbReference type="ARBA" id="ARBA00022917"/>
    </source>
</evidence>
<dbReference type="InterPro" id="IPR013852">
    <property type="entry name" value="Transl_elong_P/YeiP_CS"/>
</dbReference>
<gene>
    <name evidence="7" type="primary">efp</name>
    <name evidence="12" type="ORF">A2W05_11410</name>
</gene>
<dbReference type="InterPro" id="IPR011768">
    <property type="entry name" value="Transl_elongation_fac_P"/>
</dbReference>
<dbReference type="PANTHER" id="PTHR30053:SF12">
    <property type="entry name" value="ELONGATION FACTOR P (EF-P) FAMILY PROTEIN"/>
    <property type="match status" value="1"/>
</dbReference>
<dbReference type="Gene3D" id="2.40.50.140">
    <property type="entry name" value="Nucleic acid-binding proteins"/>
    <property type="match status" value="2"/>
</dbReference>
<name>A0A1F7RN70_9BACT</name>
<reference evidence="12 13" key="1">
    <citation type="journal article" date="2016" name="Nat. Commun.">
        <title>Thousands of microbial genomes shed light on interconnected biogeochemical processes in an aquifer system.</title>
        <authorList>
            <person name="Anantharaman K."/>
            <person name="Brown C.T."/>
            <person name="Hug L.A."/>
            <person name="Sharon I."/>
            <person name="Castelle C.J."/>
            <person name="Probst A.J."/>
            <person name="Thomas B.C."/>
            <person name="Singh A."/>
            <person name="Wilkins M.J."/>
            <person name="Karaoz U."/>
            <person name="Brodie E.L."/>
            <person name="Williams K.H."/>
            <person name="Hubbard S.S."/>
            <person name="Banfield J.F."/>
        </authorList>
    </citation>
    <scope>NUCLEOTIDE SEQUENCE [LARGE SCALE GENOMIC DNA]</scope>
</reference>
<dbReference type="InterPro" id="IPR015365">
    <property type="entry name" value="Elong-fact-P_C"/>
</dbReference>
<comment type="function">
    <text evidence="7">Involved in peptide bond synthesis. Stimulates efficient translation and peptide-bond synthesis on native or reconstituted 70S ribosomes in vitro. Probably functions indirectly by altering the affinity of the ribosome for aminoacyl-tRNA, thus increasing their reactivity as acceptors for peptidyl transferase.</text>
</comment>
<evidence type="ECO:0000256" key="4">
    <source>
        <dbReference type="ARBA" id="ARBA00022490"/>
    </source>
</evidence>
<evidence type="ECO:0000313" key="13">
    <source>
        <dbReference type="Proteomes" id="UP000178797"/>
    </source>
</evidence>
<dbReference type="UniPathway" id="UPA00345"/>
<dbReference type="EMBL" id="MGDE01000245">
    <property type="protein sequence ID" value="OGL42996.1"/>
    <property type="molecule type" value="Genomic_DNA"/>
</dbReference>
<comment type="pathway">
    <text evidence="2 7">Protein biosynthesis; polypeptide chain elongation.</text>
</comment>
<comment type="similarity">
    <text evidence="3 7 9">Belongs to the elongation factor P family.</text>
</comment>
<evidence type="ECO:0000256" key="9">
    <source>
        <dbReference type="RuleBase" id="RU004389"/>
    </source>
</evidence>
<organism evidence="12 13">
    <name type="scientific">Candidatus Schekmanbacteria bacterium RBG_16_38_10</name>
    <dbReference type="NCBI Taxonomy" id="1817879"/>
    <lineage>
        <taxon>Bacteria</taxon>
        <taxon>Candidatus Schekmaniibacteriota</taxon>
    </lineage>
</organism>
<dbReference type="InterPro" id="IPR001059">
    <property type="entry name" value="Transl_elong_P/YeiP_cen"/>
</dbReference>
<evidence type="ECO:0000256" key="7">
    <source>
        <dbReference type="HAMAP-Rule" id="MF_00141"/>
    </source>
</evidence>
<dbReference type="Proteomes" id="UP000178797">
    <property type="component" value="Unassembled WGS sequence"/>
</dbReference>
<feature type="domain" description="Translation elongation factor P/YeiP central" evidence="11">
    <location>
        <begin position="67"/>
        <end position="121"/>
    </location>
</feature>
<dbReference type="Pfam" id="PF01132">
    <property type="entry name" value="EFP"/>
    <property type="match status" value="1"/>
</dbReference>
<proteinExistence type="inferred from homology"/>
<dbReference type="InterPro" id="IPR014722">
    <property type="entry name" value="Rib_uL2_dom2"/>
</dbReference>
<keyword evidence="4 7" id="KW-0963">Cytoplasm</keyword>
<evidence type="ECO:0000313" key="12">
    <source>
        <dbReference type="EMBL" id="OGL42996.1"/>
    </source>
</evidence>
<comment type="caution">
    <text evidence="12">The sequence shown here is derived from an EMBL/GenBank/DDBJ whole genome shotgun (WGS) entry which is preliminary data.</text>
</comment>
<evidence type="ECO:0000256" key="8">
    <source>
        <dbReference type="NCBIfam" id="TIGR00038"/>
    </source>
</evidence>
<dbReference type="PROSITE" id="PS01275">
    <property type="entry name" value="EFP"/>
    <property type="match status" value="1"/>
</dbReference>